<accession>A0A371CIY6</accession>
<feature type="compositionally biased region" description="Low complexity" evidence="1">
    <location>
        <begin position="45"/>
        <end position="58"/>
    </location>
</feature>
<dbReference type="EMBL" id="KZ857573">
    <property type="protein sequence ID" value="RDX40230.1"/>
    <property type="molecule type" value="Genomic_DNA"/>
</dbReference>
<evidence type="ECO:0000313" key="4">
    <source>
        <dbReference type="Proteomes" id="UP000256964"/>
    </source>
</evidence>
<dbReference type="Proteomes" id="UP000256964">
    <property type="component" value="Unassembled WGS sequence"/>
</dbReference>
<sequence>MTEDHKPTVDTTDSHTPATATGYNSAEGAGMNSTPGGETMNPLIDGLPDLSGLSLGSGDDVRRAGGTNGRAGRTGGGNTPGAQVLVGIYSQGGPVTVNIHYGGPAPRTDGHRAPHIVRSPVGVIPPASPARIRLGAPLPSTTAHAASTVTAVAAQANPAAPPPLSPVLQALGAAAPPSPSLESVPNTASPAIPGTPLPVWETTYEYIAPRDPAHTRWYVVTAGRRVGIWRDWLDMGDYVNGVPGNQHKSFKTRADAEQHYYGNKAMGNVQVIMP</sequence>
<protein>
    <recommendedName>
        <fullName evidence="2">Ribonuclease H1 N-terminal domain-containing protein</fullName>
    </recommendedName>
</protein>
<dbReference type="AlphaFoldDB" id="A0A371CIY6"/>
<dbReference type="InterPro" id="IPR037056">
    <property type="entry name" value="RNase_H1_N_sf"/>
</dbReference>
<dbReference type="Pfam" id="PF01693">
    <property type="entry name" value="Cauli_VI"/>
    <property type="match status" value="1"/>
</dbReference>
<feature type="domain" description="Ribonuclease H1 N-terminal" evidence="2">
    <location>
        <begin position="217"/>
        <end position="258"/>
    </location>
</feature>
<gene>
    <name evidence="3" type="ORF">OH76DRAFT_1490463</name>
</gene>
<evidence type="ECO:0000256" key="1">
    <source>
        <dbReference type="SAM" id="MobiDB-lite"/>
    </source>
</evidence>
<dbReference type="InterPro" id="IPR011320">
    <property type="entry name" value="RNase_H1_N"/>
</dbReference>
<keyword evidence="4" id="KW-1185">Reference proteome</keyword>
<reference evidence="3 4" key="1">
    <citation type="journal article" date="2018" name="Biotechnol. Biofuels">
        <title>Integrative visual omics of the white-rot fungus Polyporus brumalis exposes the biotechnological potential of its oxidative enzymes for delignifying raw plant biomass.</title>
        <authorList>
            <person name="Miyauchi S."/>
            <person name="Rancon A."/>
            <person name="Drula E."/>
            <person name="Hage H."/>
            <person name="Chaduli D."/>
            <person name="Favel A."/>
            <person name="Grisel S."/>
            <person name="Henrissat B."/>
            <person name="Herpoel-Gimbert I."/>
            <person name="Ruiz-Duenas F.J."/>
            <person name="Chevret D."/>
            <person name="Hainaut M."/>
            <person name="Lin J."/>
            <person name="Wang M."/>
            <person name="Pangilinan J."/>
            <person name="Lipzen A."/>
            <person name="Lesage-Meessen L."/>
            <person name="Navarro D."/>
            <person name="Riley R."/>
            <person name="Grigoriev I.V."/>
            <person name="Zhou S."/>
            <person name="Raouche S."/>
            <person name="Rosso M.N."/>
        </authorList>
    </citation>
    <scope>NUCLEOTIDE SEQUENCE [LARGE SCALE GENOMIC DNA]</scope>
    <source>
        <strain evidence="3 4">BRFM 1820</strain>
    </source>
</reference>
<dbReference type="Gene3D" id="3.40.970.10">
    <property type="entry name" value="Ribonuclease H1, N-terminal domain"/>
    <property type="match status" value="1"/>
</dbReference>
<feature type="compositionally biased region" description="Gly residues" evidence="1">
    <location>
        <begin position="66"/>
        <end position="79"/>
    </location>
</feature>
<dbReference type="SUPFAM" id="SSF55658">
    <property type="entry name" value="L9 N-domain-like"/>
    <property type="match status" value="1"/>
</dbReference>
<name>A0A371CIY6_9APHY</name>
<feature type="compositionally biased region" description="Polar residues" evidence="1">
    <location>
        <begin position="9"/>
        <end position="24"/>
    </location>
</feature>
<evidence type="ECO:0000259" key="2">
    <source>
        <dbReference type="Pfam" id="PF01693"/>
    </source>
</evidence>
<dbReference type="InterPro" id="IPR009027">
    <property type="entry name" value="Ribosomal_bL9/RNase_H1_N"/>
</dbReference>
<proteinExistence type="predicted"/>
<dbReference type="OrthoDB" id="2757443at2759"/>
<organism evidence="3 4">
    <name type="scientific">Lentinus brumalis</name>
    <dbReference type="NCBI Taxonomy" id="2498619"/>
    <lineage>
        <taxon>Eukaryota</taxon>
        <taxon>Fungi</taxon>
        <taxon>Dikarya</taxon>
        <taxon>Basidiomycota</taxon>
        <taxon>Agaricomycotina</taxon>
        <taxon>Agaricomycetes</taxon>
        <taxon>Polyporales</taxon>
        <taxon>Polyporaceae</taxon>
        <taxon>Lentinus</taxon>
    </lineage>
</organism>
<feature type="region of interest" description="Disordered" evidence="1">
    <location>
        <begin position="1"/>
        <end position="79"/>
    </location>
</feature>
<evidence type="ECO:0000313" key="3">
    <source>
        <dbReference type="EMBL" id="RDX40230.1"/>
    </source>
</evidence>